<keyword evidence="2" id="KW-0560">Oxidoreductase</keyword>
<sequence>MAKKKVVHYLNQFFAGIGGEEKADMPPELREGVIGPGMALNTALGEEAEIVATIVCGDSYFNENPEISKQKILEMIKPFEPDLFLAGPAFNAGRYGVACATVAWLVQEELKIPALTGMYIENPGADLFRKAVYIVETGNSAATMRKAVPGMVSLAKKLLHGEPIGLPAEEGYIPRGIRRNVFKEERGSRRAVNMLLAKLKGDDYQTEYAMPDFDRVPPADAVGDLSHLKIALVTSGGIVPKTNPDRVESSSASKFGKYSIEGVEDLTAEEYETAHGGYDPVYANEDPDRVMPLDVLRDMEREGIIGHIHEFFYSTVGNGTSVGNSRAFGIRIGKELREAGVDAVLLTST</sequence>
<protein>
    <submittedName>
        <fullName evidence="3">Glycine reductase</fullName>
    </submittedName>
</protein>
<keyword evidence="4" id="KW-1185">Reference proteome</keyword>
<dbReference type="Pfam" id="PF07355">
    <property type="entry name" value="GRDB"/>
    <property type="match status" value="1"/>
</dbReference>
<evidence type="ECO:0000313" key="4">
    <source>
        <dbReference type="Proteomes" id="UP001158066"/>
    </source>
</evidence>
<comment type="caution">
    <text evidence="3">The sequence shown here is derived from an EMBL/GenBank/DDBJ whole genome shotgun (WGS) entry which is preliminary data.</text>
</comment>
<name>A0AA45WVI8_9CLOT</name>
<dbReference type="Proteomes" id="UP001158066">
    <property type="component" value="Unassembled WGS sequence"/>
</dbReference>
<organism evidence="3 4">
    <name type="scientific">Anoxynatronum buryatiense</name>
    <dbReference type="NCBI Taxonomy" id="489973"/>
    <lineage>
        <taxon>Bacteria</taxon>
        <taxon>Bacillati</taxon>
        <taxon>Bacillota</taxon>
        <taxon>Clostridia</taxon>
        <taxon>Eubacteriales</taxon>
        <taxon>Clostridiaceae</taxon>
        <taxon>Anoxynatronum</taxon>
    </lineage>
</organism>
<gene>
    <name evidence="3" type="ORF">SAMN06296020_104167</name>
</gene>
<dbReference type="EMBL" id="FXUF01000004">
    <property type="protein sequence ID" value="SMP52037.1"/>
    <property type="molecule type" value="Genomic_DNA"/>
</dbReference>
<dbReference type="AlphaFoldDB" id="A0AA45WVI8"/>
<evidence type="ECO:0000256" key="1">
    <source>
        <dbReference type="ARBA" id="ARBA00022933"/>
    </source>
</evidence>
<dbReference type="NCBIfam" id="TIGR01918">
    <property type="entry name" value="various_sel_PB"/>
    <property type="match status" value="1"/>
</dbReference>
<evidence type="ECO:0000313" key="3">
    <source>
        <dbReference type="EMBL" id="SMP52037.1"/>
    </source>
</evidence>
<dbReference type="InterPro" id="IPR010187">
    <property type="entry name" value="Various_sel_PB"/>
</dbReference>
<evidence type="ECO:0000256" key="2">
    <source>
        <dbReference type="ARBA" id="ARBA00023002"/>
    </source>
</evidence>
<proteinExistence type="predicted"/>
<keyword evidence="1" id="KW-0712">Selenocysteine</keyword>
<reference evidence="3" key="1">
    <citation type="submission" date="2017-05" db="EMBL/GenBank/DDBJ databases">
        <authorList>
            <person name="Varghese N."/>
            <person name="Submissions S."/>
        </authorList>
    </citation>
    <scope>NUCLEOTIDE SEQUENCE</scope>
    <source>
        <strain evidence="3">Su22</strain>
    </source>
</reference>
<dbReference type="GO" id="GO:0050485">
    <property type="term" value="F:oxidoreductase activity, acting on X-H and Y-H to form an X-Y bond, with a disulfide as acceptor"/>
    <property type="evidence" value="ECO:0007669"/>
    <property type="project" value="InterPro"/>
</dbReference>
<accession>A0AA45WVI8</accession>